<sequence>MTDLERGVTVTCIVVAVQYSTFVYVSTVTGTTTCVMGWARCVREQGCKESKVRVWGTQCPEGVCMQAGAWTKIKNTSFNGPCFVRL</sequence>
<accession>A0A0C3B9F2</accession>
<feature type="non-terminal residue" evidence="1">
    <location>
        <position position="86"/>
    </location>
</feature>
<reference evidence="2" key="2">
    <citation type="submission" date="2015-01" db="EMBL/GenBank/DDBJ databases">
        <title>Evolutionary Origins and Diversification of the Mycorrhizal Mutualists.</title>
        <authorList>
            <consortium name="DOE Joint Genome Institute"/>
            <consortium name="Mycorrhizal Genomics Consortium"/>
            <person name="Kohler A."/>
            <person name="Kuo A."/>
            <person name="Nagy L.G."/>
            <person name="Floudas D."/>
            <person name="Copeland A."/>
            <person name="Barry K.W."/>
            <person name="Cichocki N."/>
            <person name="Veneault-Fourrey C."/>
            <person name="LaButti K."/>
            <person name="Lindquist E.A."/>
            <person name="Lipzen A."/>
            <person name="Lundell T."/>
            <person name="Morin E."/>
            <person name="Murat C."/>
            <person name="Riley R."/>
            <person name="Ohm R."/>
            <person name="Sun H."/>
            <person name="Tunlid A."/>
            <person name="Henrissat B."/>
            <person name="Grigoriev I.V."/>
            <person name="Hibbett D.S."/>
            <person name="Martin F."/>
        </authorList>
    </citation>
    <scope>NUCLEOTIDE SEQUENCE [LARGE SCALE GENOMIC DNA]</scope>
    <source>
        <strain evidence="2">MAFF 305830</strain>
    </source>
</reference>
<name>A0A0C3B9F2_SERVB</name>
<dbReference type="HOGENOM" id="CLU_2504076_0_0_1"/>
<protein>
    <submittedName>
        <fullName evidence="1">Uncharacterized protein</fullName>
    </submittedName>
</protein>
<organism evidence="1 2">
    <name type="scientific">Serendipita vermifera MAFF 305830</name>
    <dbReference type="NCBI Taxonomy" id="933852"/>
    <lineage>
        <taxon>Eukaryota</taxon>
        <taxon>Fungi</taxon>
        <taxon>Dikarya</taxon>
        <taxon>Basidiomycota</taxon>
        <taxon>Agaricomycotina</taxon>
        <taxon>Agaricomycetes</taxon>
        <taxon>Sebacinales</taxon>
        <taxon>Serendipitaceae</taxon>
        <taxon>Serendipita</taxon>
    </lineage>
</organism>
<reference evidence="1 2" key="1">
    <citation type="submission" date="2014-04" db="EMBL/GenBank/DDBJ databases">
        <authorList>
            <consortium name="DOE Joint Genome Institute"/>
            <person name="Kuo A."/>
            <person name="Zuccaro A."/>
            <person name="Kohler A."/>
            <person name="Nagy L.G."/>
            <person name="Floudas D."/>
            <person name="Copeland A."/>
            <person name="Barry K.W."/>
            <person name="Cichocki N."/>
            <person name="Veneault-Fourrey C."/>
            <person name="LaButti K."/>
            <person name="Lindquist E.A."/>
            <person name="Lipzen A."/>
            <person name="Lundell T."/>
            <person name="Morin E."/>
            <person name="Murat C."/>
            <person name="Sun H."/>
            <person name="Tunlid A."/>
            <person name="Henrissat B."/>
            <person name="Grigoriev I.V."/>
            <person name="Hibbett D.S."/>
            <person name="Martin F."/>
            <person name="Nordberg H.P."/>
            <person name="Cantor M.N."/>
            <person name="Hua S.X."/>
        </authorList>
    </citation>
    <scope>NUCLEOTIDE SEQUENCE [LARGE SCALE GENOMIC DNA]</scope>
    <source>
        <strain evidence="1 2">MAFF 305830</strain>
    </source>
</reference>
<keyword evidence="2" id="KW-1185">Reference proteome</keyword>
<dbReference type="AlphaFoldDB" id="A0A0C3B9F2"/>
<evidence type="ECO:0000313" key="2">
    <source>
        <dbReference type="Proteomes" id="UP000054097"/>
    </source>
</evidence>
<proteinExistence type="predicted"/>
<gene>
    <name evidence="1" type="ORF">M408DRAFT_329188</name>
</gene>
<dbReference type="Proteomes" id="UP000054097">
    <property type="component" value="Unassembled WGS sequence"/>
</dbReference>
<evidence type="ECO:0000313" key="1">
    <source>
        <dbReference type="EMBL" id="KIM28729.1"/>
    </source>
</evidence>
<dbReference type="EMBL" id="KN824291">
    <property type="protein sequence ID" value="KIM28729.1"/>
    <property type="molecule type" value="Genomic_DNA"/>
</dbReference>